<gene>
    <name evidence="11" type="ORF">ASPSYDRAFT_156532</name>
</gene>
<dbReference type="RefSeq" id="XP_040700156.1">
    <property type="nucleotide sequence ID" value="XM_040842563.1"/>
</dbReference>
<keyword evidence="3" id="KW-0645">Protease</keyword>
<evidence type="ECO:0000259" key="9">
    <source>
        <dbReference type="Pfam" id="PF12359"/>
    </source>
</evidence>
<evidence type="ECO:0000259" key="10">
    <source>
        <dbReference type="Pfam" id="PF20255"/>
    </source>
</evidence>
<evidence type="ECO:0000256" key="4">
    <source>
        <dbReference type="ARBA" id="ARBA00022786"/>
    </source>
</evidence>
<name>A0A1L9TA85_9EURO</name>
<keyword evidence="12" id="KW-1185">Reference proteome</keyword>
<comment type="catalytic activity">
    <reaction evidence="1">
        <text>Thiol-dependent hydrolysis of ester, thioester, amide, peptide and isopeptide bonds formed by the C-terminal Gly of ubiquitin (a 76-residue protein attached to proteins as an intracellular targeting signal).</text>
        <dbReference type="EC" id="3.4.19.12"/>
    </reaction>
</comment>
<feature type="compositionally biased region" description="Basic and acidic residues" evidence="7">
    <location>
        <begin position="379"/>
        <end position="391"/>
    </location>
</feature>
<evidence type="ECO:0000256" key="2">
    <source>
        <dbReference type="ARBA" id="ARBA00012759"/>
    </source>
</evidence>
<keyword evidence="6" id="KW-0788">Thiol protease</keyword>
<dbReference type="Proteomes" id="UP000184356">
    <property type="component" value="Unassembled WGS sequence"/>
</dbReference>
<keyword evidence="4" id="KW-0833">Ubl conjugation pathway</keyword>
<evidence type="ECO:0000256" key="6">
    <source>
        <dbReference type="ARBA" id="ARBA00022807"/>
    </source>
</evidence>
<dbReference type="EMBL" id="KV878590">
    <property type="protein sequence ID" value="OJJ56350.1"/>
    <property type="molecule type" value="Genomic_DNA"/>
</dbReference>
<evidence type="ECO:0000313" key="11">
    <source>
        <dbReference type="EMBL" id="OJJ56350.1"/>
    </source>
</evidence>
<keyword evidence="5" id="KW-0378">Hydrolase</keyword>
<feature type="region of interest" description="Disordered" evidence="7">
    <location>
        <begin position="1506"/>
        <end position="1532"/>
    </location>
</feature>
<dbReference type="GeneID" id="63758636"/>
<dbReference type="OrthoDB" id="3182339at2759"/>
<dbReference type="InterPro" id="IPR051346">
    <property type="entry name" value="OTU_Deubiquitinase"/>
</dbReference>
<dbReference type="GO" id="GO:0006508">
    <property type="term" value="P:proteolysis"/>
    <property type="evidence" value="ECO:0007669"/>
    <property type="project" value="UniProtKB-KW"/>
</dbReference>
<dbReference type="STRING" id="1036612.A0A1L9TA85"/>
<dbReference type="Pfam" id="PF20255">
    <property type="entry name" value="DUF6606"/>
    <property type="match status" value="1"/>
</dbReference>
<accession>A0A1L9TA85</accession>
<feature type="domain" description="DUF3645" evidence="9">
    <location>
        <begin position="2339"/>
        <end position="2371"/>
    </location>
</feature>
<dbReference type="InterPro" id="IPR022099">
    <property type="entry name" value="DUF3638"/>
</dbReference>
<dbReference type="PANTHER" id="PTHR13367:SF33">
    <property type="entry name" value="P-LOOP CONTAINING NUCLEOSIDE TRIPHOSPHATE HYDROLASE PROTEIN"/>
    <property type="match status" value="1"/>
</dbReference>
<dbReference type="GO" id="GO:0004843">
    <property type="term" value="F:cysteine-type deubiquitinase activity"/>
    <property type="evidence" value="ECO:0007669"/>
    <property type="project" value="UniProtKB-EC"/>
</dbReference>
<proteinExistence type="predicted"/>
<dbReference type="InterPro" id="IPR046541">
    <property type="entry name" value="DUF6606"/>
</dbReference>
<feature type="domain" description="DUF3638" evidence="8">
    <location>
        <begin position="2002"/>
        <end position="2221"/>
    </location>
</feature>
<reference evidence="12" key="1">
    <citation type="journal article" date="2017" name="Genome Biol.">
        <title>Comparative genomics reveals high biological diversity and specific adaptations in the industrially and medically important fungal genus Aspergillus.</title>
        <authorList>
            <person name="de Vries R.P."/>
            <person name="Riley R."/>
            <person name="Wiebenga A."/>
            <person name="Aguilar-Osorio G."/>
            <person name="Amillis S."/>
            <person name="Uchima C.A."/>
            <person name="Anderluh G."/>
            <person name="Asadollahi M."/>
            <person name="Askin M."/>
            <person name="Barry K."/>
            <person name="Battaglia E."/>
            <person name="Bayram O."/>
            <person name="Benocci T."/>
            <person name="Braus-Stromeyer S.A."/>
            <person name="Caldana C."/>
            <person name="Canovas D."/>
            <person name="Cerqueira G.C."/>
            <person name="Chen F."/>
            <person name="Chen W."/>
            <person name="Choi C."/>
            <person name="Clum A."/>
            <person name="Dos Santos R.A."/>
            <person name="Damasio A.R."/>
            <person name="Diallinas G."/>
            <person name="Emri T."/>
            <person name="Fekete E."/>
            <person name="Flipphi M."/>
            <person name="Freyberg S."/>
            <person name="Gallo A."/>
            <person name="Gournas C."/>
            <person name="Habgood R."/>
            <person name="Hainaut M."/>
            <person name="Harispe M.L."/>
            <person name="Henrissat B."/>
            <person name="Hilden K.S."/>
            <person name="Hope R."/>
            <person name="Hossain A."/>
            <person name="Karabika E."/>
            <person name="Karaffa L."/>
            <person name="Karanyi Z."/>
            <person name="Krasevec N."/>
            <person name="Kuo A."/>
            <person name="Kusch H."/>
            <person name="LaButti K."/>
            <person name="Lagendijk E.L."/>
            <person name="Lapidus A."/>
            <person name="Levasseur A."/>
            <person name="Lindquist E."/>
            <person name="Lipzen A."/>
            <person name="Logrieco A.F."/>
            <person name="MacCabe A."/>
            <person name="Maekelae M.R."/>
            <person name="Malavazi I."/>
            <person name="Melin P."/>
            <person name="Meyer V."/>
            <person name="Mielnichuk N."/>
            <person name="Miskei M."/>
            <person name="Molnar A.P."/>
            <person name="Mule G."/>
            <person name="Ngan C.Y."/>
            <person name="Orejas M."/>
            <person name="Orosz E."/>
            <person name="Ouedraogo J.P."/>
            <person name="Overkamp K.M."/>
            <person name="Park H.-S."/>
            <person name="Perrone G."/>
            <person name="Piumi F."/>
            <person name="Punt P.J."/>
            <person name="Ram A.F."/>
            <person name="Ramon A."/>
            <person name="Rauscher S."/>
            <person name="Record E."/>
            <person name="Riano-Pachon D.M."/>
            <person name="Robert V."/>
            <person name="Roehrig J."/>
            <person name="Ruller R."/>
            <person name="Salamov A."/>
            <person name="Salih N.S."/>
            <person name="Samson R.A."/>
            <person name="Sandor E."/>
            <person name="Sanguinetti M."/>
            <person name="Schuetze T."/>
            <person name="Sepcic K."/>
            <person name="Shelest E."/>
            <person name="Sherlock G."/>
            <person name="Sophianopoulou V."/>
            <person name="Squina F.M."/>
            <person name="Sun H."/>
            <person name="Susca A."/>
            <person name="Todd R.B."/>
            <person name="Tsang A."/>
            <person name="Unkles S.E."/>
            <person name="van de Wiele N."/>
            <person name="van Rossen-Uffink D."/>
            <person name="Oliveira J.V."/>
            <person name="Vesth T.C."/>
            <person name="Visser J."/>
            <person name="Yu J.-H."/>
            <person name="Zhou M."/>
            <person name="Andersen M.R."/>
            <person name="Archer D.B."/>
            <person name="Baker S.E."/>
            <person name="Benoit I."/>
            <person name="Brakhage A.A."/>
            <person name="Braus G.H."/>
            <person name="Fischer R."/>
            <person name="Frisvad J.C."/>
            <person name="Goldman G.H."/>
            <person name="Houbraken J."/>
            <person name="Oakley B."/>
            <person name="Pocsi I."/>
            <person name="Scazzocchio C."/>
            <person name="Seiboth B."/>
            <person name="vanKuyk P.A."/>
            <person name="Wortman J."/>
            <person name="Dyer P.S."/>
            <person name="Grigoriev I.V."/>
        </authorList>
    </citation>
    <scope>NUCLEOTIDE SEQUENCE [LARGE SCALE GENOMIC DNA]</scope>
    <source>
        <strain evidence="12">CBS 593.65</strain>
    </source>
</reference>
<feature type="region of interest" description="Disordered" evidence="7">
    <location>
        <begin position="375"/>
        <end position="402"/>
    </location>
</feature>
<organism evidence="11 12">
    <name type="scientific">Aspergillus sydowii CBS 593.65</name>
    <dbReference type="NCBI Taxonomy" id="1036612"/>
    <lineage>
        <taxon>Eukaryota</taxon>
        <taxon>Fungi</taxon>
        <taxon>Dikarya</taxon>
        <taxon>Ascomycota</taxon>
        <taxon>Pezizomycotina</taxon>
        <taxon>Eurotiomycetes</taxon>
        <taxon>Eurotiomycetidae</taxon>
        <taxon>Eurotiales</taxon>
        <taxon>Aspergillaceae</taxon>
        <taxon>Aspergillus</taxon>
        <taxon>Aspergillus subgen. Nidulantes</taxon>
    </lineage>
</organism>
<dbReference type="VEuPathDB" id="FungiDB:ASPSYDRAFT_156532"/>
<feature type="domain" description="DUF6606" evidence="10">
    <location>
        <begin position="9"/>
        <end position="281"/>
    </location>
</feature>
<dbReference type="EC" id="3.4.19.12" evidence="2"/>
<dbReference type="InterPro" id="IPR022105">
    <property type="entry name" value="DUF3645"/>
</dbReference>
<evidence type="ECO:0000259" key="8">
    <source>
        <dbReference type="Pfam" id="PF12340"/>
    </source>
</evidence>
<dbReference type="Gene3D" id="3.40.50.300">
    <property type="entry name" value="P-loop containing nucleotide triphosphate hydrolases"/>
    <property type="match status" value="1"/>
</dbReference>
<sequence length="3076" mass="351570">MDPEVFRYIFHHVVFPPKLPGEPEREQKRLESGMIKFVKDTLVSFVEERPPDIQDKWEPVANMLELWLSVDAGADDLNRHQDLLVRHIKDLKINGAVALYVCAQNCGWLAHYDSARDNVIIDAFEVTATSAAILKATGALIRCFPGQSVAIPASMINQTAFCKYLAHNLCRLNLESVREMCPKATQSRDCIEEIRDTVNPGLVTEGLMAQLLAFGEHNVWKSFEKHMRDDVIYEDTKLPWRRSPLWFVIKVALQTVLYRIFPDNEGYAEYKNFMLYLSVKIGKEAESLELANIADILAIIRAKVARRTYKLQGKVFETVMKRVMETDEAILQHLQRRRARIQTPESTTISHSFGPLQECDLETSLKNSRDYIDNAMKSRAPDKRSSTFNKEHKTRKKRQTTGLPKLEDDDILSLLDFEAWVETELQEWHANTSPTDKVCCDLADLIEKYSEFASKKYAQMRDASSLMLLVLLELWVALDSLCVRFCPILKEYSPGLSKKLVEPLLLPLFHQMQRARQVEDYIRSRKPHGSSYKSIFSDPGPDTFAVRYVDKTRKHRKVLEMIEKLATQEREALRIEWGKQSKKYQDLISEASNLTHDSDLDEWDNETHSTSCHKCSLETEAQKLNIQVHEWPLLRDEDKAKNVVFELVCPHWFAKWRDITWKIVDDYGRPQTRVPSRMEMNILEYPATQSFAAKWGQRLTLASSTKSWLNTHYKTQRFPVTFNTIAVSNPFNLSLWDTEREVWVAGRFKLQKYPTFNHLCTLTLNDPKYSGLQYAVESCQHNQNKVLADQRNCHPKITLQEMSAFGHLRAGERLQWYNITRELVSLSFSMNESSVHKLLCQAAWELGSHVSGTQLGEAHVFFEELTSVNRLLESLEHRLSIISANWNEHYTLHTVVILGARVLSLCPTSAVERASSFLRRCRKVAIDWCTRIKTALDAKIGAGNDSRLSLLFRIGGICLLTFSAEDRLLARVLESEEDLQFLLRSSIVLFDNTPQPIESQSLETRALVLHGTRILCNAEKQVSQLIIKHPSALNVAIQQVTNHVQISSPWCFAPGDNQRWATNKSLLTADGDTQEAHYNILSGELLINNERPKRLPEEYTRHPLFQRHFGAQTISVVSCRRKGTRFASTQRFGNTIVYFLLEGDQLVVKTMADHTLQLIPHDVLAEDFPDSLITKFAHWLDLNTGEIEFRPLDQVWEPNPKNWRTFYKHQNGEIPRTRQGQRVLIDVHSGLFAQISNVLSRLDHLKHIQITSTQDSRIEAKLVRLHLSFFVNADGALECREHNAIVDQNQDIGCLSNLFSKLVLRGKTGQRHRTVLVPYGTVRISKEALYSQVSIDPLCGSRVKYFHYFFDRSLGMLSDSSGMVGALYQAYLHAVTTYVLPDAATNRSGTEEALRILRQARMKSSFPLDGDCIHLLELIASLTPRRQYHPPGMKVMQRVIWNPQIGELAQHDDFRVITQDIFNHTAKFAALHSSKKELPSGLDRGDIHLLDRARLHHSRFHRPEFSNNSTGLDMKSSENLMPSEYNSRDRGDCVSDRSRRVYEIAALIRDWPSNASQKEAFFNTVKGWGNIYMKILTPDQHTYTSLMESQIQHLWGSLYSQCRSRNRESGTYELISVFCTIAFGNSVPTLQLRHLLTIAFAGYFPEIPQKLLQGPVQLGLAPGQDIDRSKVKDEIANNYPPQKPNPRGSMKNLSGNEKETKRSERRRKYQTMKKQEIEALASQITRQWPCEVLQRPTNMEPWKVKSMNACDILFKKFNRDVQFHQFIEFVQQKLDTVPTSPLPDLPTIPPALPQCRPLICARSNPWQAPSLQDMLHSSNAPSPMDIDQTPFQCQRPQMPASSDRGPIDNLQSLISGLRKSTKSLRRQYAHTLSDSLGALSKVRLPCASAGLPIERDILVQHHKRAIEQRDILWGQIVLALTTMDSSWKAIGSAVFRPSINVLSILSFLAADKWDSVPPSWKNILVMFAKAIVSLRRYERLLEHFDNEDVNTFYREAETVGCEGWEASRIPDWLLLEVEGNMTIRKRQANVAQRMIAPESNENCVLQLNMGEGKTTIITPMIAAYLANVAQMVRIVVLKPLLRQSINLLSQRLGGLLNRPIYYVPFSRNTRIDKSTIETLQATYSECQQNRGILIALPEQLLSFRLVGLDLAPSDNALGLVDIEQSLQDSCRTIIDESDEILDPKFQLIYTRGNQQNVDGESDRWGIIQYVLELVAKQVGALQSEDQKSLEIEQRDIRYPLIHFLSEGAPDRLLQGVTKAISRGELPGVSFTEWADSTQKSVLNFITLLETNDADERIVRNTFKDSIVLKKLLVLRGLFAHGILRFVLASKRWLVDYGLHPSRCLSAVPFRAKGVPSENSEFGHADVALVLTYLSYYYEGLTEEQVRQCFYFLMKENDPGAEYQRWITRNRDGLPEGLHSFNGVNLEDDHTFQGTLYQHLQYQKGIIDFFLAKIVFPKEAKGFPFKLSLSAWDIPSKPPGPLTTGFSGTNDNRYLLPKSMPQKDLPYLLHTNAMVLSQLLHEDNKQCILAEDNDGRQLPVNGLLHLINDQDPHIKVIIDVGALILETSNEEVARTWLSLVRADRARAAIYFNANDEAMVVDREGYIERLIASPFYDRLHLCLLFLDQHHARGVDIKLPRTYRAAVTLGPRLTKDRLVQACNRMRELGNGQSVVFFIPPEVRHSMKKNDAVITSIDVVQWVLEQTCDQLEKLQPLWAWQGLQHFRCAQIWDEFRTRASSLGDIVVRIQEPESKSLSQLYAPWGEHPGSIASLRELALHDPTVRELLEKWGGVASTQTVLYEEQERELTQEIQREPQIRRPPSVEARNHTVHADIKHFVTHGQFPNWLSSEATEPAFKKCLSRTSARAFELPSTVGPDIHVSLDFLDTIKQDGNTVDDEFLKPVHWVLSSTRNRMLIIISHHEANYLLPSIRKFKRVTLHMYAPRTAKDMCSFNKLDFLTVGQSLPNLQTQISPEAIRDLEIFSGSLYFDTYAEYQSACQFFGFKTGNILGIPQDAITSEGFVSKEARTQAQWPIHCPFTTSPLTFLRAWYSIRTKGQGFSRSHIGSIVEARRLTEDRF</sequence>
<evidence type="ECO:0000313" key="12">
    <source>
        <dbReference type="Proteomes" id="UP000184356"/>
    </source>
</evidence>
<dbReference type="SUPFAM" id="SSF52540">
    <property type="entry name" value="P-loop containing nucleoside triphosphate hydrolases"/>
    <property type="match status" value="1"/>
</dbReference>
<evidence type="ECO:0000256" key="1">
    <source>
        <dbReference type="ARBA" id="ARBA00000707"/>
    </source>
</evidence>
<evidence type="ECO:0000256" key="3">
    <source>
        <dbReference type="ARBA" id="ARBA00022670"/>
    </source>
</evidence>
<dbReference type="Pfam" id="PF12340">
    <property type="entry name" value="DUF3638"/>
    <property type="match status" value="1"/>
</dbReference>
<dbReference type="PANTHER" id="PTHR13367">
    <property type="entry name" value="UBIQUITIN THIOESTERASE"/>
    <property type="match status" value="1"/>
</dbReference>
<evidence type="ECO:0000256" key="5">
    <source>
        <dbReference type="ARBA" id="ARBA00022801"/>
    </source>
</evidence>
<protein>
    <recommendedName>
        <fullName evidence="2">ubiquitinyl hydrolase 1</fullName>
        <ecNumber evidence="2">3.4.19.12</ecNumber>
    </recommendedName>
</protein>
<dbReference type="Pfam" id="PF12359">
    <property type="entry name" value="DUF3645"/>
    <property type="match status" value="1"/>
</dbReference>
<evidence type="ECO:0000256" key="7">
    <source>
        <dbReference type="SAM" id="MobiDB-lite"/>
    </source>
</evidence>
<feature type="region of interest" description="Disordered" evidence="7">
    <location>
        <begin position="1675"/>
        <end position="1710"/>
    </location>
</feature>
<dbReference type="InterPro" id="IPR027417">
    <property type="entry name" value="P-loop_NTPase"/>
</dbReference>